<proteinExistence type="predicted"/>
<evidence type="ECO:0000313" key="2">
    <source>
        <dbReference type="Proteomes" id="UP001155034"/>
    </source>
</evidence>
<sequence length="77" mass="8204">HLYLNCLSGTSIWNAISIWIVTETLRGEMLPAGTLPTGTLPVGTLPVGTLPGPFFRLRPFGSAEDLSLLFSEDGNSS</sequence>
<organism evidence="1 2">
    <name type="scientific">Salinibacter ruber</name>
    <dbReference type="NCBI Taxonomy" id="146919"/>
    <lineage>
        <taxon>Bacteria</taxon>
        <taxon>Pseudomonadati</taxon>
        <taxon>Rhodothermota</taxon>
        <taxon>Rhodothermia</taxon>
        <taxon>Rhodothermales</taxon>
        <taxon>Salinibacteraceae</taxon>
        <taxon>Salinibacter</taxon>
    </lineage>
</organism>
<dbReference type="Proteomes" id="UP001155034">
    <property type="component" value="Unassembled WGS sequence"/>
</dbReference>
<reference evidence="1" key="1">
    <citation type="submission" date="2022-08" db="EMBL/GenBank/DDBJ databases">
        <title>Genomic Encyclopedia of Type Strains, Phase V (KMG-V): Genome sequencing to study the core and pangenomes of soil and plant-associated prokaryotes.</title>
        <authorList>
            <person name="Whitman W."/>
        </authorList>
    </citation>
    <scope>NUCLEOTIDE SEQUENCE</scope>
    <source>
        <strain evidence="1">SP2016B</strain>
    </source>
</reference>
<dbReference type="EMBL" id="JANTYZ010000031">
    <property type="protein sequence ID" value="MCS3867028.1"/>
    <property type="molecule type" value="Genomic_DNA"/>
</dbReference>
<accession>A0A9X2U5D1</accession>
<protein>
    <submittedName>
        <fullName evidence="1">Uncharacterized protein</fullName>
    </submittedName>
</protein>
<dbReference type="AlphaFoldDB" id="A0A9X2U5D1"/>
<evidence type="ECO:0000313" key="1">
    <source>
        <dbReference type="EMBL" id="MCS3867028.1"/>
    </source>
</evidence>
<gene>
    <name evidence="1" type="ORF">GGP82_003612</name>
</gene>
<feature type="non-terminal residue" evidence="1">
    <location>
        <position position="1"/>
    </location>
</feature>
<name>A0A9X2U5D1_9BACT</name>
<comment type="caution">
    <text evidence="1">The sequence shown here is derived from an EMBL/GenBank/DDBJ whole genome shotgun (WGS) entry which is preliminary data.</text>
</comment>